<dbReference type="GO" id="GO:0005737">
    <property type="term" value="C:cytoplasm"/>
    <property type="evidence" value="ECO:0007669"/>
    <property type="project" value="TreeGrafter"/>
</dbReference>
<dbReference type="PANTHER" id="PTHR45953:SF1">
    <property type="entry name" value="IDURONATE 2-SULFATASE"/>
    <property type="match status" value="1"/>
</dbReference>
<dbReference type="Pfam" id="PF00884">
    <property type="entry name" value="Sulfatase"/>
    <property type="match status" value="1"/>
</dbReference>
<dbReference type="CDD" id="cd16030">
    <property type="entry name" value="iduronate-2-sulfatase"/>
    <property type="match status" value="1"/>
</dbReference>
<reference evidence="10" key="1">
    <citation type="submission" date="2017-02" db="EMBL/GenBank/DDBJ databases">
        <title>Comparative genomics and description of representatives of a novel lineage of planctomycetes thriving in anoxic sediments.</title>
        <authorList>
            <person name="Spring S."/>
            <person name="Bunk B."/>
            <person name="Sproer C."/>
        </authorList>
    </citation>
    <scope>NUCLEOTIDE SEQUENCE [LARGE SCALE GENOMIC DNA]</scope>
    <source>
        <strain evidence="10">ST-NAGAB-D1</strain>
    </source>
</reference>
<evidence type="ECO:0000256" key="4">
    <source>
        <dbReference type="ARBA" id="ARBA00022729"/>
    </source>
</evidence>
<evidence type="ECO:0000256" key="5">
    <source>
        <dbReference type="ARBA" id="ARBA00022801"/>
    </source>
</evidence>
<dbReference type="InterPro" id="IPR017850">
    <property type="entry name" value="Alkaline_phosphatase_core_sf"/>
</dbReference>
<comment type="cofactor">
    <cofactor evidence="1">
        <name>Ca(2+)</name>
        <dbReference type="ChEBI" id="CHEBI:29108"/>
    </cofactor>
</comment>
<dbReference type="EMBL" id="CP019791">
    <property type="protein sequence ID" value="AQT67228.1"/>
    <property type="molecule type" value="Genomic_DNA"/>
</dbReference>
<proteinExistence type="inferred from homology"/>
<dbReference type="InterPro" id="IPR035874">
    <property type="entry name" value="IDS"/>
</dbReference>
<dbReference type="PANTHER" id="PTHR45953">
    <property type="entry name" value="IDURONATE 2-SULFATASE"/>
    <property type="match status" value="1"/>
</dbReference>
<dbReference type="AlphaFoldDB" id="A0A1U9NHJ2"/>
<keyword evidence="10" id="KW-1185">Reference proteome</keyword>
<dbReference type="PROSITE" id="PS51257">
    <property type="entry name" value="PROKAR_LIPOPROTEIN"/>
    <property type="match status" value="1"/>
</dbReference>
<dbReference type="EC" id="3.1.6.1" evidence="9"/>
<dbReference type="KEGG" id="alus:STSP2_00371"/>
<evidence type="ECO:0000256" key="2">
    <source>
        <dbReference type="ARBA" id="ARBA00008779"/>
    </source>
</evidence>
<accession>A0A1U9NHJ2</accession>
<evidence type="ECO:0000313" key="9">
    <source>
        <dbReference type="EMBL" id="AQT67228.1"/>
    </source>
</evidence>
<evidence type="ECO:0000256" key="3">
    <source>
        <dbReference type="ARBA" id="ARBA00022723"/>
    </source>
</evidence>
<dbReference type="STRING" id="1936003.STSP2_00371"/>
<dbReference type="RefSeq" id="WP_205847962.1">
    <property type="nucleotide sequence ID" value="NZ_CP019791.1"/>
</dbReference>
<dbReference type="Gene3D" id="3.40.720.10">
    <property type="entry name" value="Alkaline Phosphatase, subunit A"/>
    <property type="match status" value="1"/>
</dbReference>
<dbReference type="Proteomes" id="UP000189674">
    <property type="component" value="Chromosome"/>
</dbReference>
<organism evidence="9 10">
    <name type="scientific">Anaerohalosphaera lusitana</name>
    <dbReference type="NCBI Taxonomy" id="1936003"/>
    <lineage>
        <taxon>Bacteria</taxon>
        <taxon>Pseudomonadati</taxon>
        <taxon>Planctomycetota</taxon>
        <taxon>Phycisphaerae</taxon>
        <taxon>Sedimentisphaerales</taxon>
        <taxon>Anaerohalosphaeraceae</taxon>
        <taxon>Anaerohalosphaera</taxon>
    </lineage>
</organism>
<dbReference type="SUPFAM" id="SSF53649">
    <property type="entry name" value="Alkaline phosphatase-like"/>
    <property type="match status" value="1"/>
</dbReference>
<evidence type="ECO:0000256" key="1">
    <source>
        <dbReference type="ARBA" id="ARBA00001913"/>
    </source>
</evidence>
<evidence type="ECO:0000313" key="10">
    <source>
        <dbReference type="Proteomes" id="UP000189674"/>
    </source>
</evidence>
<feature type="domain" description="Sulfatase N-terminal" evidence="8">
    <location>
        <begin position="34"/>
        <end position="372"/>
    </location>
</feature>
<dbReference type="PROSITE" id="PS00149">
    <property type="entry name" value="SULFATASE_2"/>
    <property type="match status" value="1"/>
</dbReference>
<evidence type="ECO:0000256" key="6">
    <source>
        <dbReference type="ARBA" id="ARBA00022837"/>
    </source>
</evidence>
<dbReference type="GO" id="GO:0004065">
    <property type="term" value="F:arylsulfatase activity"/>
    <property type="evidence" value="ECO:0007669"/>
    <property type="project" value="UniProtKB-EC"/>
</dbReference>
<dbReference type="GO" id="GO:0046872">
    <property type="term" value="F:metal ion binding"/>
    <property type="evidence" value="ECO:0007669"/>
    <property type="project" value="UniProtKB-KW"/>
</dbReference>
<gene>
    <name evidence="9" type="ORF">STSP2_00371</name>
</gene>
<sequence length="481" mass="54749" precursor="true">MNRRAFLKKSCLSLTAIAASGCLSSQVKANPSQPNVLMICIDDLNDMIGCMKGHPQVKTPNIDRLAEQGTLFINAHCQAPICGPSRASLMSGLRPSTTGIYGQIYDNKIRNASDATRKCTYLHEYFQQNGYMTMGIGKIFHHHVPRGTLDVSGGRKKGFGPMPEEAMNWKGKGTVTDWGAFPARDEQMPDYHTAKWTIDKLKQKHEKPFMLIAGFLRPHVPWHVPQKWFDMYPLDEIETPAYLPGDQDDVPEIGRRIAEVPMMPTAEWAKENDEWREIIQAYLACVTFVDHYVGEILDALENSDYGDNTIVVLWSDHGYHLGEKNRFAKHSIWERATRAPLIIRHPGGKGGQRCSKPVQMLDIYPTLLDLANLPANSQNEGHSLTPLLRYPEGDWPYAAVTTYGRNNHAVRTERYRYIHYEDGSEELYDHKSDDNEWHNLADKEGYEQVKARLKKYLPEKNVPWSPAAFLGVNEYFRKTSV</sequence>
<evidence type="ECO:0000256" key="7">
    <source>
        <dbReference type="SAM" id="SignalP"/>
    </source>
</evidence>
<feature type="chain" id="PRO_5012075419" evidence="7">
    <location>
        <begin position="30"/>
        <end position="481"/>
    </location>
</feature>
<evidence type="ECO:0000259" key="8">
    <source>
        <dbReference type="Pfam" id="PF00884"/>
    </source>
</evidence>
<keyword evidence="3" id="KW-0479">Metal-binding</keyword>
<keyword evidence="4 7" id="KW-0732">Signal</keyword>
<keyword evidence="5 9" id="KW-0378">Hydrolase</keyword>
<name>A0A1U9NHJ2_9BACT</name>
<dbReference type="InterPro" id="IPR024607">
    <property type="entry name" value="Sulfatase_CS"/>
</dbReference>
<comment type="similarity">
    <text evidence="2">Belongs to the sulfatase family.</text>
</comment>
<feature type="signal peptide" evidence="7">
    <location>
        <begin position="1"/>
        <end position="29"/>
    </location>
</feature>
<protein>
    <submittedName>
        <fullName evidence="9">Arylsulfatase</fullName>
        <ecNumber evidence="9">3.1.6.1</ecNumber>
    </submittedName>
</protein>
<dbReference type="GO" id="GO:0004423">
    <property type="term" value="F:iduronate-2-sulfatase activity"/>
    <property type="evidence" value="ECO:0007669"/>
    <property type="project" value="InterPro"/>
</dbReference>
<dbReference type="InterPro" id="IPR000917">
    <property type="entry name" value="Sulfatase_N"/>
</dbReference>
<keyword evidence="6" id="KW-0106">Calcium</keyword>